<dbReference type="GO" id="GO:0005886">
    <property type="term" value="C:plasma membrane"/>
    <property type="evidence" value="ECO:0007669"/>
    <property type="project" value="UniProtKB-SubCell"/>
</dbReference>
<protein>
    <submittedName>
        <fullName evidence="11">Sugar transferase involved in LPS biosynthesis (Colanic, teichoic acid)</fullName>
    </submittedName>
</protein>
<dbReference type="PANTHER" id="PTHR30576:SF4">
    <property type="entry name" value="UNDECAPRENYL-PHOSPHATE GALACTOSE PHOSPHOTRANSFERASE"/>
    <property type="match status" value="1"/>
</dbReference>
<keyword evidence="8" id="KW-0270">Exopolysaccharide synthesis</keyword>
<evidence type="ECO:0000256" key="2">
    <source>
        <dbReference type="ARBA" id="ARBA00006464"/>
    </source>
</evidence>
<evidence type="ECO:0000256" key="7">
    <source>
        <dbReference type="ARBA" id="ARBA00023136"/>
    </source>
</evidence>
<feature type="transmembrane region" description="Helical" evidence="9">
    <location>
        <begin position="46"/>
        <end position="67"/>
    </location>
</feature>
<dbReference type="PANTHER" id="PTHR30576">
    <property type="entry name" value="COLANIC BIOSYNTHESIS UDP-GLUCOSE LIPID CARRIER TRANSFERASE"/>
    <property type="match status" value="1"/>
</dbReference>
<dbReference type="RefSeq" id="WP_231730583.1">
    <property type="nucleotide sequence ID" value="NZ_FORY01000056.1"/>
</dbReference>
<evidence type="ECO:0000256" key="8">
    <source>
        <dbReference type="ARBA" id="ARBA00023169"/>
    </source>
</evidence>
<dbReference type="Proteomes" id="UP000183299">
    <property type="component" value="Unassembled WGS sequence"/>
</dbReference>
<keyword evidence="3" id="KW-1003">Cell membrane</keyword>
<reference evidence="11 12" key="1">
    <citation type="submission" date="2016-10" db="EMBL/GenBank/DDBJ databases">
        <authorList>
            <person name="de Groot N.N."/>
        </authorList>
    </citation>
    <scope>NUCLEOTIDE SEQUENCE [LARGE SCALE GENOMIC DNA]</scope>
    <source>
        <strain evidence="11 12">CGMCC 1.8891</strain>
    </source>
</reference>
<evidence type="ECO:0000256" key="9">
    <source>
        <dbReference type="SAM" id="Phobius"/>
    </source>
</evidence>
<keyword evidence="4 11" id="KW-0808">Transferase</keyword>
<accession>A0A1I3XHP8</accession>
<name>A0A1I3XHP8_9RHOB</name>
<evidence type="ECO:0000256" key="6">
    <source>
        <dbReference type="ARBA" id="ARBA00022989"/>
    </source>
</evidence>
<dbReference type="GeneID" id="98666066"/>
<feature type="domain" description="Bacterial sugar transferase" evidence="10">
    <location>
        <begin position="41"/>
        <end position="233"/>
    </location>
</feature>
<comment type="similarity">
    <text evidence="2">Belongs to the bacterial sugar transferase family.</text>
</comment>
<dbReference type="STRING" id="576117.SAMN04488138_1561"/>
<evidence type="ECO:0000313" key="12">
    <source>
        <dbReference type="Proteomes" id="UP000183299"/>
    </source>
</evidence>
<dbReference type="InterPro" id="IPR003362">
    <property type="entry name" value="Bact_transf"/>
</dbReference>
<evidence type="ECO:0000256" key="1">
    <source>
        <dbReference type="ARBA" id="ARBA00004236"/>
    </source>
</evidence>
<keyword evidence="12" id="KW-1185">Reference proteome</keyword>
<evidence type="ECO:0000313" key="11">
    <source>
        <dbReference type="EMBL" id="SFK18869.1"/>
    </source>
</evidence>
<dbReference type="EMBL" id="FORY01000056">
    <property type="protein sequence ID" value="SFK18869.1"/>
    <property type="molecule type" value="Genomic_DNA"/>
</dbReference>
<evidence type="ECO:0000256" key="4">
    <source>
        <dbReference type="ARBA" id="ARBA00022679"/>
    </source>
</evidence>
<keyword evidence="5 9" id="KW-0812">Transmembrane</keyword>
<keyword evidence="6 9" id="KW-1133">Transmembrane helix</keyword>
<dbReference type="Pfam" id="PF02397">
    <property type="entry name" value="Bac_transf"/>
    <property type="match status" value="1"/>
</dbReference>
<evidence type="ECO:0000256" key="5">
    <source>
        <dbReference type="ARBA" id="ARBA00022692"/>
    </source>
</evidence>
<gene>
    <name evidence="11" type="ORF">SAMN04488138_1561</name>
</gene>
<dbReference type="GO" id="GO:0000271">
    <property type="term" value="P:polysaccharide biosynthetic process"/>
    <property type="evidence" value="ECO:0007669"/>
    <property type="project" value="UniProtKB-KW"/>
</dbReference>
<proteinExistence type="inferred from homology"/>
<comment type="subcellular location">
    <subcellularLocation>
        <location evidence="1">Cell membrane</location>
    </subcellularLocation>
</comment>
<keyword evidence="7 9" id="KW-0472">Membrane</keyword>
<dbReference type="GO" id="GO:0016780">
    <property type="term" value="F:phosphotransferase activity, for other substituted phosphate groups"/>
    <property type="evidence" value="ECO:0007669"/>
    <property type="project" value="TreeGrafter"/>
</dbReference>
<evidence type="ECO:0000259" key="10">
    <source>
        <dbReference type="Pfam" id="PF02397"/>
    </source>
</evidence>
<dbReference type="AlphaFoldDB" id="A0A1I3XHP8"/>
<sequence length="237" mass="27094">MSYLSKTSQNFANATLAARAERAESSREAMPRFSFYRAVGKRSFDILFLLLVCPFVVPVILVLAIVVKFDGGPAFYAQRRVGRNGKVFQFYKLRSMRVNADEFLVKLCQENPEIAAEWETYQKLRHDPRITKVGHFIRKTSLDELPQLLNIFKGDMSFVGPRPFMPSQQVLYEAAKGSAYFKMRPGLTGPWQVSGRGESSFAARVRYDNFYHRKLSFLTDLALILRTFTVVLKSTGH</sequence>
<evidence type="ECO:0000256" key="3">
    <source>
        <dbReference type="ARBA" id="ARBA00022475"/>
    </source>
</evidence>
<organism evidence="11 12">
    <name type="scientific">Celeribacter halophilus</name>
    <dbReference type="NCBI Taxonomy" id="576117"/>
    <lineage>
        <taxon>Bacteria</taxon>
        <taxon>Pseudomonadati</taxon>
        <taxon>Pseudomonadota</taxon>
        <taxon>Alphaproteobacteria</taxon>
        <taxon>Rhodobacterales</taxon>
        <taxon>Roseobacteraceae</taxon>
        <taxon>Celeribacter</taxon>
    </lineage>
</organism>